<dbReference type="Gene3D" id="1.10.533.10">
    <property type="entry name" value="Death Domain, Fas"/>
    <property type="match status" value="1"/>
</dbReference>
<evidence type="ECO:0000256" key="1">
    <source>
        <dbReference type="SAM" id="Coils"/>
    </source>
</evidence>
<feature type="coiled-coil region" evidence="1">
    <location>
        <begin position="318"/>
        <end position="398"/>
    </location>
</feature>
<sequence>MPLHVKYRHSTGWTGLPEIHTPLKRPPTPDILRPKNTFIPTSLENARRRAMILIHSTEKDVQCFKDKHFRNARNTFGIETDDLIRYVHEKTGKQARAKDYKEFDQFLSRCRTTASLVQKDELDKMDVILKRTSAFDVLVEKSKEKLEEAFNDYVDKYCLSFASEAQNREINCVHEYENNIVEWRRIATDTLAALEDILRQYAINCGDSFEDFKRHYDNILHCMRSALKMFPRIANALKNWITADEAYPRKLHDQANALMVEKLNKIKEVREQQLRAGYAQHQLKHKDYSTTKIVKRLNQTIESKRYFRKKEVALSEKQQRLELSVAKKQKEMETLYEEHYFEQPDSPSTSNNILLKISIVQDEIIKLQKTLESAKKNLNNTKNERKVIEKDVHRLQKLRDNSIKSEKFISKEAIAREEKLKSNHHENRELRNKIECLKRIRSIKLHPDTLKKIFAEGYTPGKKFEITDGFGDACKIAAAHIGYKWPLLYLELPFQPARDTNLRNQDIEAFDIAGQKRDLRTKDVALRSLAKWKRLNSKATVYMLLSSLRLIGAGKIAHRIEKQRLSTK</sequence>
<feature type="domain" description="Death" evidence="2">
    <location>
        <begin position="476"/>
        <end position="564"/>
    </location>
</feature>
<keyword evidence="1" id="KW-0175">Coiled coil</keyword>
<comment type="caution">
    <text evidence="3">The sequence shown here is derived from an EMBL/GenBank/DDBJ whole genome shotgun (WGS) entry which is preliminary data.</text>
</comment>
<protein>
    <recommendedName>
        <fullName evidence="2">Death domain-containing protein</fullName>
    </recommendedName>
</protein>
<gene>
    <name evidence="3" type="ORF">SNE40_003605</name>
</gene>
<proteinExistence type="predicted"/>
<reference evidence="3 4" key="1">
    <citation type="submission" date="2024-01" db="EMBL/GenBank/DDBJ databases">
        <title>The genome of the rayed Mediterranean limpet Patella caerulea (Linnaeus, 1758).</title>
        <authorList>
            <person name="Anh-Thu Weber A."/>
            <person name="Halstead-Nussloch G."/>
        </authorList>
    </citation>
    <scope>NUCLEOTIDE SEQUENCE [LARGE SCALE GENOMIC DNA]</scope>
    <source>
        <strain evidence="3">AATW-2023a</strain>
        <tissue evidence="3">Whole specimen</tissue>
    </source>
</reference>
<dbReference type="AlphaFoldDB" id="A0AAN8KEG0"/>
<dbReference type="Proteomes" id="UP001347796">
    <property type="component" value="Unassembled WGS sequence"/>
</dbReference>
<organism evidence="3 4">
    <name type="scientific">Patella caerulea</name>
    <name type="common">Rayed Mediterranean limpet</name>
    <dbReference type="NCBI Taxonomy" id="87958"/>
    <lineage>
        <taxon>Eukaryota</taxon>
        <taxon>Metazoa</taxon>
        <taxon>Spiralia</taxon>
        <taxon>Lophotrochozoa</taxon>
        <taxon>Mollusca</taxon>
        <taxon>Gastropoda</taxon>
        <taxon>Patellogastropoda</taxon>
        <taxon>Patelloidea</taxon>
        <taxon>Patellidae</taxon>
        <taxon>Patella</taxon>
    </lineage>
</organism>
<dbReference type="InterPro" id="IPR011029">
    <property type="entry name" value="DEATH-like_dom_sf"/>
</dbReference>
<evidence type="ECO:0000259" key="2">
    <source>
        <dbReference type="PROSITE" id="PS50017"/>
    </source>
</evidence>
<dbReference type="PROSITE" id="PS50017">
    <property type="entry name" value="DEATH_DOMAIN"/>
    <property type="match status" value="1"/>
</dbReference>
<keyword evidence="4" id="KW-1185">Reference proteome</keyword>
<dbReference type="GO" id="GO:0007165">
    <property type="term" value="P:signal transduction"/>
    <property type="evidence" value="ECO:0007669"/>
    <property type="project" value="InterPro"/>
</dbReference>
<dbReference type="EMBL" id="JAZGQO010000002">
    <property type="protein sequence ID" value="KAK6192060.1"/>
    <property type="molecule type" value="Genomic_DNA"/>
</dbReference>
<name>A0AAN8KEG0_PATCE</name>
<dbReference type="InterPro" id="IPR000488">
    <property type="entry name" value="Death_dom"/>
</dbReference>
<evidence type="ECO:0000313" key="4">
    <source>
        <dbReference type="Proteomes" id="UP001347796"/>
    </source>
</evidence>
<dbReference type="CDD" id="cd01670">
    <property type="entry name" value="Death"/>
    <property type="match status" value="1"/>
</dbReference>
<accession>A0AAN8KEG0</accession>
<evidence type="ECO:0000313" key="3">
    <source>
        <dbReference type="EMBL" id="KAK6192060.1"/>
    </source>
</evidence>